<dbReference type="InParanoid" id="A0A0C3KSP5"/>
<feature type="compositionally biased region" description="Polar residues" evidence="3">
    <location>
        <begin position="198"/>
        <end position="207"/>
    </location>
</feature>
<organism evidence="5 6">
    <name type="scientific">Pisolithus tinctorius Marx 270</name>
    <dbReference type="NCBI Taxonomy" id="870435"/>
    <lineage>
        <taxon>Eukaryota</taxon>
        <taxon>Fungi</taxon>
        <taxon>Dikarya</taxon>
        <taxon>Basidiomycota</taxon>
        <taxon>Agaricomycotina</taxon>
        <taxon>Agaricomycetes</taxon>
        <taxon>Agaricomycetidae</taxon>
        <taxon>Boletales</taxon>
        <taxon>Sclerodermatineae</taxon>
        <taxon>Pisolithaceae</taxon>
        <taxon>Pisolithus</taxon>
    </lineage>
</organism>
<dbReference type="EMBL" id="KN831947">
    <property type="protein sequence ID" value="KIO12547.1"/>
    <property type="molecule type" value="Genomic_DNA"/>
</dbReference>
<evidence type="ECO:0000256" key="3">
    <source>
        <dbReference type="SAM" id="MobiDB-lite"/>
    </source>
</evidence>
<dbReference type="SUPFAM" id="SSF54928">
    <property type="entry name" value="RNA-binding domain, RBD"/>
    <property type="match status" value="1"/>
</dbReference>
<evidence type="ECO:0000313" key="6">
    <source>
        <dbReference type="Proteomes" id="UP000054217"/>
    </source>
</evidence>
<proteinExistence type="predicted"/>
<dbReference type="PROSITE" id="PS50102">
    <property type="entry name" value="RRM"/>
    <property type="match status" value="1"/>
</dbReference>
<dbReference type="PANTHER" id="PTHR10501">
    <property type="entry name" value="U1 SMALL NUCLEAR RIBONUCLEOPROTEIN A/U2 SMALL NUCLEAR RIBONUCLEOPROTEIN B"/>
    <property type="match status" value="1"/>
</dbReference>
<dbReference type="Gene3D" id="3.30.70.330">
    <property type="match status" value="2"/>
</dbReference>
<feature type="compositionally biased region" description="Polar residues" evidence="3">
    <location>
        <begin position="779"/>
        <end position="800"/>
    </location>
</feature>
<reference evidence="5 6" key="1">
    <citation type="submission" date="2014-04" db="EMBL/GenBank/DDBJ databases">
        <authorList>
            <consortium name="DOE Joint Genome Institute"/>
            <person name="Kuo A."/>
            <person name="Kohler A."/>
            <person name="Costa M.D."/>
            <person name="Nagy L.G."/>
            <person name="Floudas D."/>
            <person name="Copeland A."/>
            <person name="Barry K.W."/>
            <person name="Cichocki N."/>
            <person name="Veneault-Fourrey C."/>
            <person name="LaButti K."/>
            <person name="Lindquist E.A."/>
            <person name="Lipzen A."/>
            <person name="Lundell T."/>
            <person name="Morin E."/>
            <person name="Murat C."/>
            <person name="Sun H."/>
            <person name="Tunlid A."/>
            <person name="Henrissat B."/>
            <person name="Grigoriev I.V."/>
            <person name="Hibbett D.S."/>
            <person name="Martin F."/>
            <person name="Nordberg H.P."/>
            <person name="Cantor M.N."/>
            <person name="Hua S.X."/>
        </authorList>
    </citation>
    <scope>NUCLEOTIDE SEQUENCE [LARGE SCALE GENOMIC DNA]</scope>
    <source>
        <strain evidence="5 6">Marx 270</strain>
    </source>
</reference>
<feature type="compositionally biased region" description="Polar residues" evidence="3">
    <location>
        <begin position="92"/>
        <end position="105"/>
    </location>
</feature>
<dbReference type="AlphaFoldDB" id="A0A0C3KSP5"/>
<evidence type="ECO:0000313" key="5">
    <source>
        <dbReference type="EMBL" id="KIO12547.1"/>
    </source>
</evidence>
<keyword evidence="6" id="KW-1185">Reference proteome</keyword>
<dbReference type="STRING" id="870435.A0A0C3KSP5"/>
<feature type="compositionally biased region" description="Low complexity" evidence="3">
    <location>
        <begin position="935"/>
        <end position="945"/>
    </location>
</feature>
<reference evidence="6" key="2">
    <citation type="submission" date="2015-01" db="EMBL/GenBank/DDBJ databases">
        <title>Evolutionary Origins and Diversification of the Mycorrhizal Mutualists.</title>
        <authorList>
            <consortium name="DOE Joint Genome Institute"/>
            <consortium name="Mycorrhizal Genomics Consortium"/>
            <person name="Kohler A."/>
            <person name="Kuo A."/>
            <person name="Nagy L.G."/>
            <person name="Floudas D."/>
            <person name="Copeland A."/>
            <person name="Barry K.W."/>
            <person name="Cichocki N."/>
            <person name="Veneault-Fourrey C."/>
            <person name="LaButti K."/>
            <person name="Lindquist E.A."/>
            <person name="Lipzen A."/>
            <person name="Lundell T."/>
            <person name="Morin E."/>
            <person name="Murat C."/>
            <person name="Riley R."/>
            <person name="Ohm R."/>
            <person name="Sun H."/>
            <person name="Tunlid A."/>
            <person name="Henrissat B."/>
            <person name="Grigoriev I.V."/>
            <person name="Hibbett D.S."/>
            <person name="Martin F."/>
        </authorList>
    </citation>
    <scope>NUCLEOTIDE SEQUENCE [LARGE SCALE GENOMIC DNA]</scope>
    <source>
        <strain evidence="6">Marx 270</strain>
    </source>
</reference>
<name>A0A0C3KSP5_PISTI</name>
<feature type="compositionally biased region" description="Polar residues" evidence="3">
    <location>
        <begin position="247"/>
        <end position="263"/>
    </location>
</feature>
<feature type="compositionally biased region" description="Polar residues" evidence="3">
    <location>
        <begin position="214"/>
        <end position="225"/>
    </location>
</feature>
<accession>A0A0C3KSP5</accession>
<dbReference type="Pfam" id="PF00076">
    <property type="entry name" value="RRM_1"/>
    <property type="match status" value="1"/>
</dbReference>
<feature type="region of interest" description="Disordered" evidence="3">
    <location>
        <begin position="930"/>
        <end position="950"/>
    </location>
</feature>
<dbReference type="InterPro" id="IPR012677">
    <property type="entry name" value="Nucleotide-bd_a/b_plait_sf"/>
</dbReference>
<dbReference type="InterPro" id="IPR035979">
    <property type="entry name" value="RBD_domain_sf"/>
</dbReference>
<dbReference type="HOGENOM" id="CLU_006261_0_0_1"/>
<feature type="compositionally biased region" description="Low complexity" evidence="3">
    <location>
        <begin position="11"/>
        <end position="22"/>
    </location>
</feature>
<feature type="domain" description="RRM" evidence="4">
    <location>
        <begin position="840"/>
        <end position="926"/>
    </location>
</feature>
<evidence type="ECO:0000256" key="1">
    <source>
        <dbReference type="ARBA" id="ARBA00022884"/>
    </source>
</evidence>
<sequence>MAQPSSKQDTEATAPDAAEASPFPSLPFRLAPHPSPHSQANDFFLRASHFPHHIDSNNLHPNPESLFTQNDHHSLYNSANNIHLTPDYPSDPDNTPIKQPSSKSPNDLGAGPFRSSFVPFSGINGAHSPNNSVPNVPPSSFRMRQHEGLLSGSQSYGNATEVYGSHQPLGLKHQLSQQGVSPSSAFETRSADYGPNVPLSTKPSQPFTMDPFVQSHSAKLQSQPHDSFHPLSHNPSAPQPPYLNGVHVQSQTPYGPHLQSNGNPRGAGSAGQPNSAIDPPGNQQEEISTIFVVGFPDDMQEREFQNMFTFSSGFEAATLKIPNKEYTAYGTGGTASNLPFRGGQSYTSYLNSGQNDPYNIVTVNQGGVVVDNGRDGPTTSWPPLAMQLPDDPGHFQGGSGGQPSRKQIIGFAKFRTRQEALDARDVLQGRRIDVEKGAVLKAEMAKKNLHTKRGVGIGNTNSSGNNGINTIGNLGPNVAGFANLNGINVTPDALAGLTAGLGLNANLGLNSLGGNDPHPVREATLSAMGYKNLGGGWRDGRLGDSSEEERDRDEREKRKEALAMGLSATRGARERALAEEEFRRKDMKPTQNDTLRVTPTHASPYDAFYSVSSSRGSQTGFLSPNANALNGDGPQSNQAGSPFPGNGYGTIIAQTSLKDDNIQIPTTRDVSVGPWDVAFPRERESLAYSGLSLYATRKGPAVPARPPSSQDESPMSNLMLDDEGMLPAHRSSVFRSTQFFGSADEPAQSQGARPSLSVSSAASSAGATPEGEGPVPLVVSTSAKVSVGSTSPQLPSPASNSESGVSSGGHAGSPSSAGGANAPGGPGPRSALVDQNPPINTLYVGNLPTGSVGAYPTGVLEENLRELFSRRPGYRKLCFRQKSNGPMCFVEFEDVHHATKALNELYGHPLGGLVKNGGIRLSYSKNPLGVRTPTSAGAGSSQQQQNVQLAKTSALPAEAFQQRQGFEVDSSVTVNRRETPNAASFSYSRSPPPRFFSPPPSGSFGAVASAVPLNTTAFPRGSHSFGLSLGGSGGPTNFSPFSLPPSSPPAQSNAPSSHSIIPDHTSTEATLSHGHPQHFPLRTLSPSSATLEAARAG</sequence>
<feature type="region of interest" description="Disordered" evidence="3">
    <location>
        <begin position="77"/>
        <end position="115"/>
    </location>
</feature>
<dbReference type="FunFam" id="3.30.70.330:FF:000428">
    <property type="entry name" value="Related to WHI3-involved in regulation of cell size"/>
    <property type="match status" value="1"/>
</dbReference>
<feature type="region of interest" description="Disordered" evidence="3">
    <location>
        <begin position="742"/>
        <end position="837"/>
    </location>
</feature>
<feature type="region of interest" description="Disordered" evidence="3">
    <location>
        <begin position="630"/>
        <end position="650"/>
    </location>
</feature>
<dbReference type="InterPro" id="IPR000504">
    <property type="entry name" value="RRM_dom"/>
</dbReference>
<protein>
    <recommendedName>
        <fullName evidence="4">RRM domain-containing protein</fullName>
    </recommendedName>
</protein>
<feature type="compositionally biased region" description="Polar residues" evidence="3">
    <location>
        <begin position="630"/>
        <end position="640"/>
    </location>
</feature>
<feature type="region of interest" description="Disordered" evidence="3">
    <location>
        <begin position="1"/>
        <end position="41"/>
    </location>
</feature>
<dbReference type="OrthoDB" id="431169at2759"/>
<feature type="compositionally biased region" description="Polar residues" evidence="3">
    <location>
        <begin position="707"/>
        <end position="716"/>
    </location>
</feature>
<evidence type="ECO:0000259" key="4">
    <source>
        <dbReference type="PROSITE" id="PS50102"/>
    </source>
</evidence>
<feature type="region of interest" description="Disordered" evidence="3">
    <location>
        <begin position="536"/>
        <end position="559"/>
    </location>
</feature>
<feature type="compositionally biased region" description="Polar residues" evidence="3">
    <location>
        <begin position="174"/>
        <end position="187"/>
    </location>
</feature>
<feature type="region of interest" description="Disordered" evidence="3">
    <location>
        <begin position="173"/>
        <end position="282"/>
    </location>
</feature>
<dbReference type="Proteomes" id="UP000054217">
    <property type="component" value="Unassembled WGS sequence"/>
</dbReference>
<keyword evidence="1 2" id="KW-0694">RNA-binding</keyword>
<feature type="region of interest" description="Disordered" evidence="3">
    <location>
        <begin position="698"/>
        <end position="720"/>
    </location>
</feature>
<feature type="compositionally biased region" description="Polar residues" evidence="3">
    <location>
        <begin position="271"/>
        <end position="282"/>
    </location>
</feature>
<feature type="region of interest" description="Disordered" evidence="3">
    <location>
        <begin position="1036"/>
        <end position="1097"/>
    </location>
</feature>
<dbReference type="GO" id="GO:0003723">
    <property type="term" value="F:RNA binding"/>
    <property type="evidence" value="ECO:0007669"/>
    <property type="project" value="UniProtKB-UniRule"/>
</dbReference>
<feature type="compositionally biased region" description="Low complexity" evidence="3">
    <location>
        <begin position="752"/>
        <end position="767"/>
    </location>
</feature>
<dbReference type="SMART" id="SM00360">
    <property type="entry name" value="RRM"/>
    <property type="match status" value="1"/>
</dbReference>
<evidence type="ECO:0000256" key="2">
    <source>
        <dbReference type="PROSITE-ProRule" id="PRU00176"/>
    </source>
</evidence>
<gene>
    <name evidence="5" type="ORF">M404DRAFT_124634</name>
</gene>